<evidence type="ECO:0000313" key="1">
    <source>
        <dbReference type="EMBL" id="GLQ53577.1"/>
    </source>
</evidence>
<protein>
    <submittedName>
        <fullName evidence="1">Uncharacterized protein</fullName>
    </submittedName>
</protein>
<evidence type="ECO:0000313" key="2">
    <source>
        <dbReference type="Proteomes" id="UP001156691"/>
    </source>
</evidence>
<organism evidence="1 2">
    <name type="scientific">Devosia nitrariae</name>
    <dbReference type="NCBI Taxonomy" id="2071872"/>
    <lineage>
        <taxon>Bacteria</taxon>
        <taxon>Pseudomonadati</taxon>
        <taxon>Pseudomonadota</taxon>
        <taxon>Alphaproteobacteria</taxon>
        <taxon>Hyphomicrobiales</taxon>
        <taxon>Devosiaceae</taxon>
        <taxon>Devosia</taxon>
    </lineage>
</organism>
<gene>
    <name evidence="1" type="ORF">GCM10010862_08360</name>
</gene>
<sequence length="155" mass="17349">MIRAIRFGSDEITADMRLEFARAALVYWESFDSRIPRNSPSDSEWIKGELDTTDTQRIGRAINTPQYALSQLSARSESCVGSHRLLVDNIGGDMALELYLWLKVSYCYDGENIQSHLQRAGLSNGRADGSFNTQGVTMARDYITGKIANSVYQVD</sequence>
<dbReference type="Proteomes" id="UP001156691">
    <property type="component" value="Unassembled WGS sequence"/>
</dbReference>
<name>A0ABQ5W0S1_9HYPH</name>
<dbReference type="EMBL" id="BSNS01000004">
    <property type="protein sequence ID" value="GLQ53577.1"/>
    <property type="molecule type" value="Genomic_DNA"/>
</dbReference>
<proteinExistence type="predicted"/>
<reference evidence="2" key="1">
    <citation type="journal article" date="2019" name="Int. J. Syst. Evol. Microbiol.">
        <title>The Global Catalogue of Microorganisms (GCM) 10K type strain sequencing project: providing services to taxonomists for standard genome sequencing and annotation.</title>
        <authorList>
            <consortium name="The Broad Institute Genomics Platform"/>
            <consortium name="The Broad Institute Genome Sequencing Center for Infectious Disease"/>
            <person name="Wu L."/>
            <person name="Ma J."/>
        </authorList>
    </citation>
    <scope>NUCLEOTIDE SEQUENCE [LARGE SCALE GENOMIC DNA]</scope>
    <source>
        <strain evidence="2">NBRC 112416</strain>
    </source>
</reference>
<keyword evidence="2" id="KW-1185">Reference proteome</keyword>
<accession>A0ABQ5W0S1</accession>
<comment type="caution">
    <text evidence="1">The sequence shown here is derived from an EMBL/GenBank/DDBJ whole genome shotgun (WGS) entry which is preliminary data.</text>
</comment>